<organism evidence="2 3">
    <name type="scientific">Roseovarius nanhaiticus</name>
    <dbReference type="NCBI Taxonomy" id="573024"/>
    <lineage>
        <taxon>Bacteria</taxon>
        <taxon>Pseudomonadati</taxon>
        <taxon>Pseudomonadota</taxon>
        <taxon>Alphaproteobacteria</taxon>
        <taxon>Rhodobacterales</taxon>
        <taxon>Roseobacteraceae</taxon>
        <taxon>Roseovarius</taxon>
    </lineage>
</organism>
<keyword evidence="1" id="KW-1133">Transmembrane helix</keyword>
<dbReference type="STRING" id="573024.SAMN05216208_2214"/>
<evidence type="ECO:0000313" key="3">
    <source>
        <dbReference type="Proteomes" id="UP000186019"/>
    </source>
</evidence>
<protein>
    <submittedName>
        <fullName evidence="2">Uncharacterized protein</fullName>
    </submittedName>
</protein>
<keyword evidence="1" id="KW-0472">Membrane</keyword>
<keyword evidence="3" id="KW-1185">Reference proteome</keyword>
<evidence type="ECO:0000313" key="2">
    <source>
        <dbReference type="EMBL" id="SIS24471.1"/>
    </source>
</evidence>
<dbReference type="AlphaFoldDB" id="A0A1N7HIB9"/>
<reference evidence="2 3" key="1">
    <citation type="submission" date="2017-01" db="EMBL/GenBank/DDBJ databases">
        <authorList>
            <person name="Mah S.A."/>
            <person name="Swanson W.J."/>
            <person name="Moy G.W."/>
            <person name="Vacquier V.D."/>
        </authorList>
    </citation>
    <scope>NUCLEOTIDE SEQUENCE [LARGE SCALE GENOMIC DNA]</scope>
    <source>
        <strain evidence="2 3">DSM 29590</strain>
    </source>
</reference>
<name>A0A1N7HIB9_9RHOB</name>
<keyword evidence="1" id="KW-0812">Transmembrane</keyword>
<feature type="transmembrane region" description="Helical" evidence="1">
    <location>
        <begin position="21"/>
        <end position="39"/>
    </location>
</feature>
<proteinExistence type="predicted"/>
<dbReference type="Proteomes" id="UP000186019">
    <property type="component" value="Unassembled WGS sequence"/>
</dbReference>
<dbReference type="RefSeq" id="WP_272482027.1">
    <property type="nucleotide sequence ID" value="NZ_CANNEL010000004.1"/>
</dbReference>
<accession>A0A1N7HIB9</accession>
<dbReference type="EMBL" id="FTNV01000003">
    <property type="protein sequence ID" value="SIS24471.1"/>
    <property type="molecule type" value="Genomic_DNA"/>
</dbReference>
<evidence type="ECO:0000256" key="1">
    <source>
        <dbReference type="SAM" id="Phobius"/>
    </source>
</evidence>
<sequence length="40" mass="4372">MQNISGYKGIGLFIDLNLDRFLMPAAIATALFVSAFFASF</sequence>
<gene>
    <name evidence="2" type="ORF">SAMN05421666_3102</name>
</gene>